<dbReference type="RefSeq" id="WP_105184789.1">
    <property type="nucleotide sequence ID" value="NZ_BAAAGO010000042.1"/>
</dbReference>
<feature type="transmembrane region" description="Helical" evidence="1">
    <location>
        <begin position="107"/>
        <end position="132"/>
    </location>
</feature>
<evidence type="ECO:0000313" key="3">
    <source>
        <dbReference type="Proteomes" id="UP000238164"/>
    </source>
</evidence>
<evidence type="ECO:0000313" key="2">
    <source>
        <dbReference type="EMBL" id="SPD85590.1"/>
    </source>
</evidence>
<dbReference type="KEGG" id="mgg:MPLG2_0554"/>
<proteinExistence type="predicted"/>
<keyword evidence="3" id="KW-1185">Reference proteome</keyword>
<dbReference type="EMBL" id="LT985188">
    <property type="protein sequence ID" value="SPD85590.1"/>
    <property type="molecule type" value="Genomic_DNA"/>
</dbReference>
<dbReference type="Proteomes" id="UP000238164">
    <property type="component" value="Chromosome 1"/>
</dbReference>
<keyword evidence="1" id="KW-0812">Transmembrane</keyword>
<organism evidence="2 3">
    <name type="scientific">Micropruina glycogenica</name>
    <dbReference type="NCBI Taxonomy" id="75385"/>
    <lineage>
        <taxon>Bacteria</taxon>
        <taxon>Bacillati</taxon>
        <taxon>Actinomycetota</taxon>
        <taxon>Actinomycetes</taxon>
        <taxon>Propionibacteriales</taxon>
        <taxon>Nocardioidaceae</taxon>
        <taxon>Micropruina</taxon>
    </lineage>
</organism>
<feature type="transmembrane region" description="Helical" evidence="1">
    <location>
        <begin position="138"/>
        <end position="160"/>
    </location>
</feature>
<dbReference type="AlphaFoldDB" id="A0A2N9JDF5"/>
<dbReference type="Pfam" id="PF19853">
    <property type="entry name" value="DUF6328"/>
    <property type="match status" value="1"/>
</dbReference>
<feature type="transmembrane region" description="Helical" evidence="1">
    <location>
        <begin position="63"/>
        <end position="86"/>
    </location>
</feature>
<protein>
    <recommendedName>
        <fullName evidence="4">Sodium:proton antiporter</fullName>
    </recommendedName>
</protein>
<evidence type="ECO:0000256" key="1">
    <source>
        <dbReference type="SAM" id="Phobius"/>
    </source>
</evidence>
<gene>
    <name evidence="2" type="ORF">MPLG2_0554</name>
</gene>
<keyword evidence="1" id="KW-0472">Membrane</keyword>
<accession>A0A2N9JDF5</accession>
<dbReference type="OrthoDB" id="3625784at2"/>
<evidence type="ECO:0008006" key="4">
    <source>
        <dbReference type="Google" id="ProtNLM"/>
    </source>
</evidence>
<dbReference type="InterPro" id="IPR046291">
    <property type="entry name" value="DUF6328"/>
</dbReference>
<reference evidence="2 3" key="1">
    <citation type="submission" date="2018-02" db="EMBL/GenBank/DDBJ databases">
        <authorList>
            <person name="Cohen D.B."/>
            <person name="Kent A.D."/>
        </authorList>
    </citation>
    <scope>NUCLEOTIDE SEQUENCE [LARGE SCALE GENOMIC DNA]</scope>
    <source>
        <strain evidence="2">1</strain>
    </source>
</reference>
<name>A0A2N9JDF5_9ACTN</name>
<keyword evidence="1" id="KW-1133">Transmembrane helix</keyword>
<sequence>MKPPDGSSDDAPVERHETPAERLDRNWSELLQELRVTQTGIQILTGFLLILPFQARFLDLDPALVAVFLAAVVFSALATALVLAPVAAHRLLFRRHEKDVLVDLGGWMAKAGLCCLALTVGLVATLVVGLVVGVPAGWVAGVVALAVFAALWLAAPLWTLNRRRGRHPYV</sequence>